<gene>
    <name evidence="1" type="ORF">SAMN04488505_106278</name>
</gene>
<evidence type="ECO:0008006" key="3">
    <source>
        <dbReference type="Google" id="ProtNLM"/>
    </source>
</evidence>
<dbReference type="AlphaFoldDB" id="A0A1H8BMC3"/>
<reference evidence="1 2" key="1">
    <citation type="submission" date="2016-10" db="EMBL/GenBank/DDBJ databases">
        <authorList>
            <person name="de Groot N.N."/>
        </authorList>
    </citation>
    <scope>NUCLEOTIDE SEQUENCE [LARGE SCALE GENOMIC DNA]</scope>
    <source>
        <strain evidence="1 2">DSM 21039</strain>
    </source>
</reference>
<name>A0A1H8BMC3_9BACT</name>
<dbReference type="EMBL" id="FOBB01000006">
    <property type="protein sequence ID" value="SEM83659.1"/>
    <property type="molecule type" value="Genomic_DNA"/>
</dbReference>
<dbReference type="Proteomes" id="UP000198984">
    <property type="component" value="Unassembled WGS sequence"/>
</dbReference>
<dbReference type="RefSeq" id="WP_238386652.1">
    <property type="nucleotide sequence ID" value="NZ_FOBB01000006.1"/>
</dbReference>
<proteinExistence type="predicted"/>
<accession>A0A1H8BMC3</accession>
<organism evidence="1 2">
    <name type="scientific">Chitinophaga rupis</name>
    <dbReference type="NCBI Taxonomy" id="573321"/>
    <lineage>
        <taxon>Bacteria</taxon>
        <taxon>Pseudomonadati</taxon>
        <taxon>Bacteroidota</taxon>
        <taxon>Chitinophagia</taxon>
        <taxon>Chitinophagales</taxon>
        <taxon>Chitinophagaceae</taxon>
        <taxon>Chitinophaga</taxon>
    </lineage>
</organism>
<keyword evidence="2" id="KW-1185">Reference proteome</keyword>
<protein>
    <recommendedName>
        <fullName evidence="3">Heavy-metal-associated domain-containing protein</fullName>
    </recommendedName>
</protein>
<sequence>MLHAIANYKTDTMIGIFKTNIATPAERQHMIRVIHAHFDVDTCYVDIEDCDKVLRITDMKVDEYTMMAFVRQQGFLCEILE</sequence>
<evidence type="ECO:0000313" key="1">
    <source>
        <dbReference type="EMBL" id="SEM83659.1"/>
    </source>
</evidence>
<dbReference type="STRING" id="573321.SAMN04488505_106278"/>
<evidence type="ECO:0000313" key="2">
    <source>
        <dbReference type="Proteomes" id="UP000198984"/>
    </source>
</evidence>